<dbReference type="Pfam" id="PF00651">
    <property type="entry name" value="BTB"/>
    <property type="match status" value="1"/>
</dbReference>
<dbReference type="InterPro" id="IPR031750">
    <property type="entry name" value="DUF4734"/>
</dbReference>
<dbReference type="AlphaFoldDB" id="A0AB39ZN39"/>
<dbReference type="Gene3D" id="3.30.710.10">
    <property type="entry name" value="Potassium Channel Kv1.1, Chain A"/>
    <property type="match status" value="1"/>
</dbReference>
<dbReference type="PANTHER" id="PTHR22667">
    <property type="entry name" value="AT01380P-RELATED"/>
    <property type="match status" value="1"/>
</dbReference>
<keyword evidence="2" id="KW-1185">Reference proteome</keyword>
<dbReference type="PROSITE" id="PS50097">
    <property type="entry name" value="BTB"/>
    <property type="match status" value="1"/>
</dbReference>
<dbReference type="CDD" id="cd18186">
    <property type="entry name" value="BTB_POZ_ZBTB_KLHL-like"/>
    <property type="match status" value="1"/>
</dbReference>
<proteinExistence type="predicted"/>
<gene>
    <name evidence="3" type="primary">LOC108015816</name>
</gene>
<dbReference type="Pfam" id="PF15881">
    <property type="entry name" value="DUF4734"/>
    <property type="match status" value="1"/>
</dbReference>
<sequence length="414" mass="48607">MSLAEKTSSSLEVPPNSLEVDDELELCSIDQETQELITKICMKQENDSWEKLPECGLEQMGFLEPTEDIEFQFSCSREYMIRGITHMLENKKCTDVVVHVGNQSFNCHLPVLHVCTGYFKKLRRVDVVTLGTDDITPKGFELAYEWMTHQNAKPSRKHIVELYLAANFLDMPELNAHIWCRLDNPKLLNGFEAFRLYLQCLPLKAGVLQELMLGRIHDYFLVAVATEEYLELEPRHVFEMLSHINMCVNSEMEMFMSGVRWLCYDWRNRKEFAVAIMQAIRFNLMPAWYTTVLKTKHSDEKFQELLDMPQIQSMINLGLSFSITHNFLDPTSPLKEPLQMEKPHERQWVFNPNIRHHHRYECPKWRYLNLDVFNEYMRHIINAGYGYVPSLEYLNPGQMMSCCQEALEKKSLNK</sequence>
<dbReference type="Proteomes" id="UP001652628">
    <property type="component" value="Chromosome 3"/>
</dbReference>
<dbReference type="Gene3D" id="1.25.40.420">
    <property type="match status" value="1"/>
</dbReference>
<dbReference type="Pfam" id="PF07707">
    <property type="entry name" value="BACK"/>
    <property type="match status" value="1"/>
</dbReference>
<dbReference type="PANTHER" id="PTHR22667:SF0">
    <property type="entry name" value="AT01380P-RELATED"/>
    <property type="match status" value="1"/>
</dbReference>
<feature type="domain" description="BTB" evidence="1">
    <location>
        <begin position="94"/>
        <end position="156"/>
    </location>
</feature>
<dbReference type="SMART" id="SM00875">
    <property type="entry name" value="BACK"/>
    <property type="match status" value="1"/>
</dbReference>
<evidence type="ECO:0000313" key="3">
    <source>
        <dbReference type="RefSeq" id="XP_016937869.4"/>
    </source>
</evidence>
<protein>
    <submittedName>
        <fullName evidence="3">Actin-binding protein IPP-like</fullName>
    </submittedName>
</protein>
<evidence type="ECO:0000259" key="1">
    <source>
        <dbReference type="PROSITE" id="PS50097"/>
    </source>
</evidence>
<organism evidence="2 3">
    <name type="scientific">Drosophila suzukii</name>
    <name type="common">Spotted-wing drosophila fruit fly</name>
    <dbReference type="NCBI Taxonomy" id="28584"/>
    <lineage>
        <taxon>Eukaryota</taxon>
        <taxon>Metazoa</taxon>
        <taxon>Ecdysozoa</taxon>
        <taxon>Arthropoda</taxon>
        <taxon>Hexapoda</taxon>
        <taxon>Insecta</taxon>
        <taxon>Pterygota</taxon>
        <taxon>Neoptera</taxon>
        <taxon>Endopterygota</taxon>
        <taxon>Diptera</taxon>
        <taxon>Brachycera</taxon>
        <taxon>Muscomorpha</taxon>
        <taxon>Ephydroidea</taxon>
        <taxon>Drosophilidae</taxon>
        <taxon>Drosophila</taxon>
        <taxon>Sophophora</taxon>
    </lineage>
</organism>
<accession>A0AB39ZN39</accession>
<dbReference type="RefSeq" id="XP_016937869.4">
    <property type="nucleotide sequence ID" value="XM_017082380.4"/>
</dbReference>
<dbReference type="SMART" id="SM00225">
    <property type="entry name" value="BTB"/>
    <property type="match status" value="1"/>
</dbReference>
<name>A0AB39ZN39_DROSZ</name>
<dbReference type="SUPFAM" id="SSF54695">
    <property type="entry name" value="POZ domain"/>
    <property type="match status" value="1"/>
</dbReference>
<dbReference type="InterPro" id="IPR000210">
    <property type="entry name" value="BTB/POZ_dom"/>
</dbReference>
<evidence type="ECO:0000313" key="2">
    <source>
        <dbReference type="Proteomes" id="UP001652628"/>
    </source>
</evidence>
<dbReference type="GeneID" id="108015816"/>
<dbReference type="InterPro" id="IPR011705">
    <property type="entry name" value="BACK"/>
</dbReference>
<dbReference type="InterPro" id="IPR011333">
    <property type="entry name" value="SKP1/BTB/POZ_sf"/>
</dbReference>
<reference evidence="3" key="1">
    <citation type="submission" date="2025-08" db="UniProtKB">
        <authorList>
            <consortium name="RefSeq"/>
        </authorList>
    </citation>
    <scope>IDENTIFICATION</scope>
</reference>